<evidence type="ECO:0000313" key="1">
    <source>
        <dbReference type="EMBL" id="KAI3782579.1"/>
    </source>
</evidence>
<protein>
    <submittedName>
        <fullName evidence="1">Uncharacterized protein</fullName>
    </submittedName>
</protein>
<comment type="caution">
    <text evidence="1">The sequence shown here is derived from an EMBL/GenBank/DDBJ whole genome shotgun (WGS) entry which is preliminary data.</text>
</comment>
<gene>
    <name evidence="1" type="ORF">L2E82_12630</name>
</gene>
<organism evidence="1 2">
    <name type="scientific">Cichorium intybus</name>
    <name type="common">Chicory</name>
    <dbReference type="NCBI Taxonomy" id="13427"/>
    <lineage>
        <taxon>Eukaryota</taxon>
        <taxon>Viridiplantae</taxon>
        <taxon>Streptophyta</taxon>
        <taxon>Embryophyta</taxon>
        <taxon>Tracheophyta</taxon>
        <taxon>Spermatophyta</taxon>
        <taxon>Magnoliopsida</taxon>
        <taxon>eudicotyledons</taxon>
        <taxon>Gunneridae</taxon>
        <taxon>Pentapetalae</taxon>
        <taxon>asterids</taxon>
        <taxon>campanulids</taxon>
        <taxon>Asterales</taxon>
        <taxon>Asteraceae</taxon>
        <taxon>Cichorioideae</taxon>
        <taxon>Cichorieae</taxon>
        <taxon>Cichoriinae</taxon>
        <taxon>Cichorium</taxon>
    </lineage>
</organism>
<dbReference type="Proteomes" id="UP001055811">
    <property type="component" value="Linkage Group LG02"/>
</dbReference>
<keyword evidence="2" id="KW-1185">Reference proteome</keyword>
<evidence type="ECO:0000313" key="2">
    <source>
        <dbReference type="Proteomes" id="UP001055811"/>
    </source>
</evidence>
<reference evidence="1 2" key="2">
    <citation type="journal article" date="2022" name="Mol. Ecol. Resour.">
        <title>The genomes of chicory, endive, great burdock and yacon provide insights into Asteraceae paleo-polyploidization history and plant inulin production.</title>
        <authorList>
            <person name="Fan W."/>
            <person name="Wang S."/>
            <person name="Wang H."/>
            <person name="Wang A."/>
            <person name="Jiang F."/>
            <person name="Liu H."/>
            <person name="Zhao H."/>
            <person name="Xu D."/>
            <person name="Zhang Y."/>
        </authorList>
    </citation>
    <scope>NUCLEOTIDE SEQUENCE [LARGE SCALE GENOMIC DNA]</scope>
    <source>
        <strain evidence="2">cv. Punajuju</strain>
        <tissue evidence="1">Leaves</tissue>
    </source>
</reference>
<dbReference type="EMBL" id="CM042010">
    <property type="protein sequence ID" value="KAI3782579.1"/>
    <property type="molecule type" value="Genomic_DNA"/>
</dbReference>
<name>A0ACB9GGD6_CICIN</name>
<proteinExistence type="predicted"/>
<sequence length="102" mass="11578">MEMVETGHLGGTFTRRFSWSFLSSSWKPIDLHVLTNNEIVDRDGKSALLSLLKTFDSILAVYEGFCNLKQVDLKLKICRGTSFQVGCQLPKYFEPVLETMIS</sequence>
<accession>A0ACB9GGD6</accession>
<reference evidence="2" key="1">
    <citation type="journal article" date="2022" name="Mol. Ecol. Resour.">
        <title>The genomes of chicory, endive, great burdock and yacon provide insights into Asteraceae palaeo-polyploidization history and plant inulin production.</title>
        <authorList>
            <person name="Fan W."/>
            <person name="Wang S."/>
            <person name="Wang H."/>
            <person name="Wang A."/>
            <person name="Jiang F."/>
            <person name="Liu H."/>
            <person name="Zhao H."/>
            <person name="Xu D."/>
            <person name="Zhang Y."/>
        </authorList>
    </citation>
    <scope>NUCLEOTIDE SEQUENCE [LARGE SCALE GENOMIC DNA]</scope>
    <source>
        <strain evidence="2">cv. Punajuju</strain>
    </source>
</reference>